<dbReference type="AlphaFoldDB" id="A0A4Y2JKV6"/>
<feature type="region of interest" description="Disordered" evidence="1">
    <location>
        <begin position="67"/>
        <end position="139"/>
    </location>
</feature>
<proteinExistence type="predicted"/>
<feature type="compositionally biased region" description="Basic and acidic residues" evidence="1">
    <location>
        <begin position="110"/>
        <end position="121"/>
    </location>
</feature>
<feature type="region of interest" description="Disordered" evidence="1">
    <location>
        <begin position="1"/>
        <end position="41"/>
    </location>
</feature>
<dbReference type="Proteomes" id="UP000499080">
    <property type="component" value="Unassembled WGS sequence"/>
</dbReference>
<keyword evidence="3" id="KW-1185">Reference proteome</keyword>
<feature type="compositionally biased region" description="Basic and acidic residues" evidence="1">
    <location>
        <begin position="12"/>
        <end position="32"/>
    </location>
</feature>
<reference evidence="2 3" key="1">
    <citation type="journal article" date="2019" name="Sci. Rep.">
        <title>Orb-weaving spider Araneus ventricosus genome elucidates the spidroin gene catalogue.</title>
        <authorList>
            <person name="Kono N."/>
            <person name="Nakamura H."/>
            <person name="Ohtoshi R."/>
            <person name="Moran D.A.P."/>
            <person name="Shinohara A."/>
            <person name="Yoshida Y."/>
            <person name="Fujiwara M."/>
            <person name="Mori M."/>
            <person name="Tomita M."/>
            <person name="Arakawa K."/>
        </authorList>
    </citation>
    <scope>NUCLEOTIDE SEQUENCE [LARGE SCALE GENOMIC DNA]</scope>
</reference>
<evidence type="ECO:0000313" key="3">
    <source>
        <dbReference type="Proteomes" id="UP000499080"/>
    </source>
</evidence>
<protein>
    <submittedName>
        <fullName evidence="2">Uncharacterized protein</fullName>
    </submittedName>
</protein>
<gene>
    <name evidence="2" type="ORF">AVEN_115923_1</name>
</gene>
<name>A0A4Y2JKV6_ARAVE</name>
<evidence type="ECO:0000256" key="1">
    <source>
        <dbReference type="SAM" id="MobiDB-lite"/>
    </source>
</evidence>
<feature type="compositionally biased region" description="Low complexity" evidence="1">
    <location>
        <begin position="83"/>
        <end position="100"/>
    </location>
</feature>
<organism evidence="2 3">
    <name type="scientific">Araneus ventricosus</name>
    <name type="common">Orbweaver spider</name>
    <name type="synonym">Epeira ventricosa</name>
    <dbReference type="NCBI Taxonomy" id="182803"/>
    <lineage>
        <taxon>Eukaryota</taxon>
        <taxon>Metazoa</taxon>
        <taxon>Ecdysozoa</taxon>
        <taxon>Arthropoda</taxon>
        <taxon>Chelicerata</taxon>
        <taxon>Arachnida</taxon>
        <taxon>Araneae</taxon>
        <taxon>Araneomorphae</taxon>
        <taxon>Entelegynae</taxon>
        <taxon>Araneoidea</taxon>
        <taxon>Araneidae</taxon>
        <taxon>Araneus</taxon>
    </lineage>
</organism>
<evidence type="ECO:0000313" key="2">
    <source>
        <dbReference type="EMBL" id="GBM91001.1"/>
    </source>
</evidence>
<sequence length="139" mass="15662">MKRRLRTVPDLLHPDLVEDRKKKNEELLDQRLSKGQLRSFSPNDAVYIKNHSSGPTWIPGTVIEKTGPLSYKNVTPDETQENSTIPVSSSAIPSSSNTPIQPSDPPAEIETPKKAPDESHQSRSRRTIIRPSYLKDYVM</sequence>
<comment type="caution">
    <text evidence="2">The sequence shown here is derived from an EMBL/GenBank/DDBJ whole genome shotgun (WGS) entry which is preliminary data.</text>
</comment>
<dbReference type="EMBL" id="BGPR01003666">
    <property type="protein sequence ID" value="GBM91001.1"/>
    <property type="molecule type" value="Genomic_DNA"/>
</dbReference>
<accession>A0A4Y2JKV6</accession>